<keyword evidence="1" id="KW-0732">Signal</keyword>
<feature type="chain" id="PRO_5047382169" description="Right handed beta helix region" evidence="1">
    <location>
        <begin position="27"/>
        <end position="402"/>
    </location>
</feature>
<proteinExistence type="predicted"/>
<evidence type="ECO:0000313" key="3">
    <source>
        <dbReference type="Proteomes" id="UP001596162"/>
    </source>
</evidence>
<protein>
    <recommendedName>
        <fullName evidence="4">Right handed beta helix region</fullName>
    </recommendedName>
</protein>
<comment type="caution">
    <text evidence="2">The sequence shown here is derived from an EMBL/GenBank/DDBJ whole genome shotgun (WGS) entry which is preliminary data.</text>
</comment>
<dbReference type="SUPFAM" id="SSF51126">
    <property type="entry name" value="Pectin lyase-like"/>
    <property type="match status" value="1"/>
</dbReference>
<dbReference type="Proteomes" id="UP001596162">
    <property type="component" value="Unassembled WGS sequence"/>
</dbReference>
<evidence type="ECO:0000256" key="1">
    <source>
        <dbReference type="SAM" id="SignalP"/>
    </source>
</evidence>
<dbReference type="InterPro" id="IPR011050">
    <property type="entry name" value="Pectin_lyase_fold/virulence"/>
</dbReference>
<dbReference type="EMBL" id="JBHSLA010000004">
    <property type="protein sequence ID" value="MFC5195880.1"/>
    <property type="molecule type" value="Genomic_DNA"/>
</dbReference>
<reference evidence="3" key="1">
    <citation type="journal article" date="2019" name="Int. J. Syst. Evol. Microbiol.">
        <title>The Global Catalogue of Microorganisms (GCM) 10K type strain sequencing project: providing services to taxonomists for standard genome sequencing and annotation.</title>
        <authorList>
            <consortium name="The Broad Institute Genomics Platform"/>
            <consortium name="The Broad Institute Genome Sequencing Center for Infectious Disease"/>
            <person name="Wu L."/>
            <person name="Ma J."/>
        </authorList>
    </citation>
    <scope>NUCLEOTIDE SEQUENCE [LARGE SCALE GENOMIC DNA]</scope>
    <source>
        <strain evidence="3">JCM 17978</strain>
    </source>
</reference>
<dbReference type="RefSeq" id="WP_376860960.1">
    <property type="nucleotide sequence ID" value="NZ_JBHSLA010000004.1"/>
</dbReference>
<sequence>MNILKMNFKPLLTMLLFGFVALNCSSDDSIDEPPQNLNPTVILECDAFQSNNAEAILVLENVNDGVDYIINCVASVEIDLLIKPGVIIEFSDGSGMKVKESGSINAMATSSNPIRFSGTTKEKGAWKGIMVSSESLNNRFEFVTMEYAGASGLTSNSEPASLILMTDTYFRLNLVTIKNSLSNGIAATGFDYNVEINNTVINNCNIPLYVDTNMVKDISGGNFTGNSTDVIRLSAGQDGSIITSQTWKTLSVPYRTADDIVIKNGAELTLEPGVILEFEDGKGLELDKLFNESSALIAVGTPTNPITFTGVTKAPGAWKALAIHRSSSVLTQFNNVLIEYAGGAGAGGAIEMWVDPVLTVTNTTFKDIDACALYNRYDPTNPNLNESNNTTVNVNGDYMCND</sequence>
<gene>
    <name evidence="2" type="ORF">ACFPH8_11110</name>
</gene>
<keyword evidence="3" id="KW-1185">Reference proteome</keyword>
<feature type="signal peptide" evidence="1">
    <location>
        <begin position="1"/>
        <end position="26"/>
    </location>
</feature>
<accession>A0ABW0C9D7</accession>
<name>A0ABW0C9D7_9FLAO</name>
<evidence type="ECO:0000313" key="2">
    <source>
        <dbReference type="EMBL" id="MFC5195880.1"/>
    </source>
</evidence>
<evidence type="ECO:0008006" key="4">
    <source>
        <dbReference type="Google" id="ProtNLM"/>
    </source>
</evidence>
<organism evidence="2 3">
    <name type="scientific">Bizionia hallyeonensis</name>
    <dbReference type="NCBI Taxonomy" id="1123757"/>
    <lineage>
        <taxon>Bacteria</taxon>
        <taxon>Pseudomonadati</taxon>
        <taxon>Bacteroidota</taxon>
        <taxon>Flavobacteriia</taxon>
        <taxon>Flavobacteriales</taxon>
        <taxon>Flavobacteriaceae</taxon>
        <taxon>Bizionia</taxon>
    </lineage>
</organism>